<dbReference type="OrthoDB" id="5984158at2759"/>
<dbReference type="PROSITE" id="PS00022">
    <property type="entry name" value="EGF_1"/>
    <property type="match status" value="2"/>
</dbReference>
<feature type="chain" id="PRO_5033013459" description="Fibrinogen C-terminal domain-containing protein" evidence="1">
    <location>
        <begin position="19"/>
        <end position="861"/>
    </location>
</feature>
<dbReference type="InterPro" id="IPR014716">
    <property type="entry name" value="Fibrinogen_a/b/g_C_1"/>
</dbReference>
<dbReference type="CDD" id="cd00055">
    <property type="entry name" value="EGF_Lam"/>
    <property type="match status" value="2"/>
</dbReference>
<organism evidence="3 4">
    <name type="scientific">Mytilus galloprovincialis</name>
    <name type="common">Mediterranean mussel</name>
    <dbReference type="NCBI Taxonomy" id="29158"/>
    <lineage>
        <taxon>Eukaryota</taxon>
        <taxon>Metazoa</taxon>
        <taxon>Spiralia</taxon>
        <taxon>Lophotrochozoa</taxon>
        <taxon>Mollusca</taxon>
        <taxon>Bivalvia</taxon>
        <taxon>Autobranchia</taxon>
        <taxon>Pteriomorphia</taxon>
        <taxon>Mytilida</taxon>
        <taxon>Mytiloidea</taxon>
        <taxon>Mytilidae</taxon>
        <taxon>Mytilinae</taxon>
        <taxon>Mytilus</taxon>
    </lineage>
</organism>
<dbReference type="InterPro" id="IPR050373">
    <property type="entry name" value="Fibrinogen_C-term_domain"/>
</dbReference>
<dbReference type="Proteomes" id="UP000596742">
    <property type="component" value="Unassembled WGS sequence"/>
</dbReference>
<dbReference type="Pfam" id="PF00090">
    <property type="entry name" value="TSP_1"/>
    <property type="match status" value="1"/>
</dbReference>
<accession>A0A8B6CAB7</accession>
<dbReference type="CDD" id="cd00087">
    <property type="entry name" value="FReD"/>
    <property type="match status" value="1"/>
</dbReference>
<dbReference type="Gene3D" id="3.90.215.10">
    <property type="entry name" value="Gamma Fibrinogen, chain A, domain 1"/>
    <property type="match status" value="1"/>
</dbReference>
<dbReference type="Pfam" id="PF00147">
    <property type="entry name" value="Fibrinogen_C"/>
    <property type="match status" value="1"/>
</dbReference>
<evidence type="ECO:0000313" key="3">
    <source>
        <dbReference type="EMBL" id="VDI02425.1"/>
    </source>
</evidence>
<reference evidence="3" key="1">
    <citation type="submission" date="2018-11" db="EMBL/GenBank/DDBJ databases">
        <authorList>
            <person name="Alioto T."/>
            <person name="Alioto T."/>
        </authorList>
    </citation>
    <scope>NUCLEOTIDE SEQUENCE</scope>
</reference>
<dbReference type="InterPro" id="IPR000742">
    <property type="entry name" value="EGF"/>
</dbReference>
<dbReference type="PROSITE" id="PS50092">
    <property type="entry name" value="TSP1"/>
    <property type="match status" value="1"/>
</dbReference>
<dbReference type="SMART" id="SM00186">
    <property type="entry name" value="FBG"/>
    <property type="match status" value="1"/>
</dbReference>
<dbReference type="NCBIfam" id="NF040941">
    <property type="entry name" value="GGGWT_bact"/>
    <property type="match status" value="1"/>
</dbReference>
<feature type="signal peptide" evidence="1">
    <location>
        <begin position="1"/>
        <end position="18"/>
    </location>
</feature>
<evidence type="ECO:0000313" key="4">
    <source>
        <dbReference type="Proteomes" id="UP000596742"/>
    </source>
</evidence>
<protein>
    <recommendedName>
        <fullName evidence="2">Fibrinogen C-terminal domain-containing protein</fullName>
    </recommendedName>
</protein>
<dbReference type="Gene3D" id="2.20.100.10">
    <property type="entry name" value="Thrombospondin type-1 (TSP1) repeat"/>
    <property type="match status" value="1"/>
</dbReference>
<dbReference type="InterPro" id="IPR036383">
    <property type="entry name" value="TSP1_rpt_sf"/>
</dbReference>
<dbReference type="SMART" id="SM00209">
    <property type="entry name" value="TSP1"/>
    <property type="match status" value="1"/>
</dbReference>
<proteinExistence type="predicted"/>
<feature type="domain" description="Fibrinogen C-terminal" evidence="2">
    <location>
        <begin position="650"/>
        <end position="861"/>
    </location>
</feature>
<dbReference type="SUPFAM" id="SSF56496">
    <property type="entry name" value="Fibrinogen C-terminal domain-like"/>
    <property type="match status" value="1"/>
</dbReference>
<dbReference type="InterPro" id="IPR002049">
    <property type="entry name" value="LE_dom"/>
</dbReference>
<dbReference type="PANTHER" id="PTHR19143">
    <property type="entry name" value="FIBRINOGEN/TENASCIN/ANGIOPOEITIN"/>
    <property type="match status" value="1"/>
</dbReference>
<dbReference type="InterPro" id="IPR000884">
    <property type="entry name" value="TSP1_rpt"/>
</dbReference>
<dbReference type="PROSITE" id="PS51406">
    <property type="entry name" value="FIBRINOGEN_C_2"/>
    <property type="match status" value="1"/>
</dbReference>
<dbReference type="GO" id="GO:0005615">
    <property type="term" value="C:extracellular space"/>
    <property type="evidence" value="ECO:0007669"/>
    <property type="project" value="TreeGrafter"/>
</dbReference>
<comment type="caution">
    <text evidence="3">The sequence shown here is derived from an EMBL/GenBank/DDBJ whole genome shotgun (WGS) entry which is preliminary data.</text>
</comment>
<dbReference type="InterPro" id="IPR002181">
    <property type="entry name" value="Fibrinogen_a/b/g_C_dom"/>
</dbReference>
<dbReference type="AlphaFoldDB" id="A0A8B6CAB7"/>
<dbReference type="SUPFAM" id="SSF82895">
    <property type="entry name" value="TSP-1 type 1 repeat"/>
    <property type="match status" value="1"/>
</dbReference>
<keyword evidence="4" id="KW-1185">Reference proteome</keyword>
<dbReference type="InterPro" id="IPR036056">
    <property type="entry name" value="Fibrinogen-like_C"/>
</dbReference>
<gene>
    <name evidence="3" type="ORF">MGAL_10B085554</name>
</gene>
<evidence type="ECO:0000256" key="1">
    <source>
        <dbReference type="SAM" id="SignalP"/>
    </source>
</evidence>
<dbReference type="EMBL" id="UYJE01001476">
    <property type="protein sequence ID" value="VDI02425.1"/>
    <property type="molecule type" value="Genomic_DNA"/>
</dbReference>
<sequence>MQLFLITIFVLVIHQYHCHSNTGSVSLRDKWKNQIKIGLNDGKRIVSILNSERKSAILNQIHLLTNFIGAVDSLAVFIMDFNPKTEQKYFKDIKSIFTEINKKLELTTDAKFGRDFREIFFELRSMDFSFMLLNKYLEKMDALKCTSSSECKEKIQWTAEIFRNDFDIADDYSHILRATLNGTRFSDISVVRQVKTSSRCDEQIMLNFGVNLLLKFFKAKQVIIVYQKLSQPNVSSIANIQEWANDMYVFRKHLFQAMQECFSKNVCKAYCGKGNCILLPKTKQDNCICPEYNDGHRCQIHNQVNSAIDIVAVISLLKRVPKLDPIIDRRMITNYLSTSLKCVPDAFEIVQNFNIHKIKENILTIADLGPFYNTYLALKFYIKQAMDGLKSQSFKGANHKRIVLSRIAVNLHRVLYKIDAYFNYRQIDDTFKPESLLTAVINRNQAEACTDNYKTKINTLWRKFHITQSHGFSVLLMVNHVLGKSTVPVVRLYEERLKNQIQFVNDSSCGAIIAHSSNVKCEQFHLESGQCSCKDNFTGLHCEIKVHQDCKWSDWTGWSSCSRTCGTGGEHKRLRRVAVKQQGSGKKCSGSSKESRQCFKKCCDGTYHCRDISKCSSQCQPCNCHDEGSTSGTCLRNGECSCKLYYDGRRCQDFKPVDCSVLNKTTYGDGVYMVYPRGGTGFEVYCDMKTDGGGWTVFQRRVDGAVGFNRRWSEYENGFGDVKHEFWLGNAKLHRLTTMGTTELRIDLVNYKWKRGYAKYSSFLVTNARDQYRLRVSGYSGNAGDSLAYHNGLRFSTADRDYDTHHINCGEKYQAGWWYNGCFYSNLTGNFNRRGEYGVTWYHMDNNYGTILRSKMMLRRT</sequence>
<name>A0A8B6CAB7_MYTGA</name>
<evidence type="ECO:0000259" key="2">
    <source>
        <dbReference type="PROSITE" id="PS51406"/>
    </source>
</evidence>
<keyword evidence="1" id="KW-0732">Signal</keyword>